<keyword evidence="2" id="KW-1185">Reference proteome</keyword>
<gene>
    <name evidence="1" type="ORF">E4L96_08435</name>
</gene>
<evidence type="ECO:0000313" key="2">
    <source>
        <dbReference type="Proteomes" id="UP000298438"/>
    </source>
</evidence>
<reference evidence="1 2" key="1">
    <citation type="submission" date="2019-03" db="EMBL/GenBank/DDBJ databases">
        <title>Draft Genome Sequence of Massilia arenosa sp. nov., a Novel Massilia Species Isolated from a Sandy-loam Maize Soil.</title>
        <authorList>
            <person name="Raths R."/>
            <person name="Peta V."/>
            <person name="Bucking H."/>
        </authorList>
    </citation>
    <scope>NUCLEOTIDE SEQUENCE [LARGE SCALE GENOMIC DNA]</scope>
    <source>
        <strain evidence="1 2">MC02</strain>
    </source>
</reference>
<sequence>MPRVHFSALALATTPPRDGAALHCTAAPLPAGPACAPAVVRSAASKFAAMVALTLISSAAFATLPPPTPQEAAAQAAKKAAADAQAAKDKQKLAETMDAVAAHWRKLAATNGWTTHAPTALPPPA</sequence>
<protein>
    <submittedName>
        <fullName evidence="1">Uncharacterized protein</fullName>
    </submittedName>
</protein>
<organism evidence="1 2">
    <name type="scientific">Zemynaea arenosa</name>
    <dbReference type="NCBI Taxonomy" id="2561931"/>
    <lineage>
        <taxon>Bacteria</taxon>
        <taxon>Pseudomonadati</taxon>
        <taxon>Pseudomonadota</taxon>
        <taxon>Betaproteobacteria</taxon>
        <taxon>Burkholderiales</taxon>
        <taxon>Oxalobacteraceae</taxon>
        <taxon>Telluria group</taxon>
        <taxon>Zemynaea</taxon>
    </lineage>
</organism>
<feature type="non-terminal residue" evidence="1">
    <location>
        <position position="125"/>
    </location>
</feature>
<dbReference type="AlphaFoldDB" id="A0A4Y9SF22"/>
<accession>A0A4Y9SF22</accession>
<dbReference type="EMBL" id="SPVF01000112">
    <property type="protein sequence ID" value="TFW22040.1"/>
    <property type="molecule type" value="Genomic_DNA"/>
</dbReference>
<dbReference type="Proteomes" id="UP000298438">
    <property type="component" value="Unassembled WGS sequence"/>
</dbReference>
<name>A0A4Y9SF22_9BURK</name>
<evidence type="ECO:0000313" key="1">
    <source>
        <dbReference type="EMBL" id="TFW22040.1"/>
    </source>
</evidence>
<proteinExistence type="predicted"/>
<comment type="caution">
    <text evidence="1">The sequence shown here is derived from an EMBL/GenBank/DDBJ whole genome shotgun (WGS) entry which is preliminary data.</text>
</comment>